<accession>A0A4R2D4M3</accession>
<feature type="region of interest" description="Disordered" evidence="1">
    <location>
        <begin position="1"/>
        <end position="28"/>
    </location>
</feature>
<evidence type="ECO:0000313" key="2">
    <source>
        <dbReference type="EMBL" id="TCN48881.1"/>
    </source>
</evidence>
<sequence length="219" mass="23581">MATGPFIPTPGSAHHHRRPHQTGRSHTVLGRPIAMRKPWNARRLSRSPFTGRAVFVLPRQKELYQAAHPETKRGGDRKSESAKSSRQIGDLIEDKVDRFTKTAAIPLILNGTDRCHPLENNRSKIGLSGPRSFAHTHHPTIRSAASRSGQTGRASPRVASTATRKSSASCTALSGAGRDGSPTRGIDSTYPSPRRIKAHPGSTSSPTSAVKVAATRPRA</sequence>
<feature type="region of interest" description="Disordered" evidence="1">
    <location>
        <begin position="116"/>
        <end position="219"/>
    </location>
</feature>
<dbReference type="AlphaFoldDB" id="A0A4R2D4M3"/>
<gene>
    <name evidence="2" type="ORF">EV665_101620</name>
</gene>
<evidence type="ECO:0000256" key="1">
    <source>
        <dbReference type="SAM" id="MobiDB-lite"/>
    </source>
</evidence>
<name>A0A4R2D4M3_SHIGR</name>
<proteinExistence type="predicted"/>
<feature type="compositionally biased region" description="Polar residues" evidence="1">
    <location>
        <begin position="143"/>
        <end position="172"/>
    </location>
</feature>
<feature type="compositionally biased region" description="Basic and acidic residues" evidence="1">
    <location>
        <begin position="69"/>
        <end position="83"/>
    </location>
</feature>
<organism evidence="2 3">
    <name type="scientific">Shinella granuli</name>
    <dbReference type="NCBI Taxonomy" id="323621"/>
    <lineage>
        <taxon>Bacteria</taxon>
        <taxon>Pseudomonadati</taxon>
        <taxon>Pseudomonadota</taxon>
        <taxon>Alphaproteobacteria</taxon>
        <taxon>Hyphomicrobiales</taxon>
        <taxon>Rhizobiaceae</taxon>
        <taxon>Shinella</taxon>
    </lineage>
</organism>
<feature type="region of interest" description="Disordered" evidence="1">
    <location>
        <begin position="65"/>
        <end position="89"/>
    </location>
</feature>
<keyword evidence="3" id="KW-1185">Reference proteome</keyword>
<dbReference type="Proteomes" id="UP000295351">
    <property type="component" value="Unassembled WGS sequence"/>
</dbReference>
<comment type="caution">
    <text evidence="2">The sequence shown here is derived from an EMBL/GenBank/DDBJ whole genome shotgun (WGS) entry which is preliminary data.</text>
</comment>
<feature type="compositionally biased region" description="Basic residues" evidence="1">
    <location>
        <begin position="13"/>
        <end position="23"/>
    </location>
</feature>
<reference evidence="2 3" key="1">
    <citation type="submission" date="2019-03" db="EMBL/GenBank/DDBJ databases">
        <title>Genomic Encyclopedia of Type Strains, Phase IV (KMG-IV): sequencing the most valuable type-strain genomes for metagenomic binning, comparative biology and taxonomic classification.</title>
        <authorList>
            <person name="Goeker M."/>
        </authorList>
    </citation>
    <scope>NUCLEOTIDE SEQUENCE [LARGE SCALE GENOMIC DNA]</scope>
    <source>
        <strain evidence="2 3">DSM 18401</strain>
    </source>
</reference>
<dbReference type="EMBL" id="SLVX01000001">
    <property type="protein sequence ID" value="TCN48881.1"/>
    <property type="molecule type" value="Genomic_DNA"/>
</dbReference>
<protein>
    <submittedName>
        <fullName evidence="2">Uncharacterized protein</fullName>
    </submittedName>
</protein>
<evidence type="ECO:0000313" key="3">
    <source>
        <dbReference type="Proteomes" id="UP000295351"/>
    </source>
</evidence>